<gene>
    <name evidence="6" type="primary">scpB</name>
    <name evidence="6" type="ORF">MPLG2_1735</name>
</gene>
<dbReference type="InterPro" id="IPR036388">
    <property type="entry name" value="WH-like_DNA-bd_sf"/>
</dbReference>
<evidence type="ECO:0000256" key="5">
    <source>
        <dbReference type="SAM" id="MobiDB-lite"/>
    </source>
</evidence>
<dbReference type="Gene3D" id="1.10.10.10">
    <property type="entry name" value="Winged helix-like DNA-binding domain superfamily/Winged helix DNA-binding domain"/>
    <property type="match status" value="2"/>
</dbReference>
<sequence length="223" mass="24073">MTDPVDTAPLLIDDEDESVVEPAAITAPLEALLLMATEPMPTAELAQAVRAPVALVERALAHLAEFYDETGRGFELRYVGGGWRYWTRAEHAELIGGWLIEGQHAKLSQAALETLAVVAYLQPISRSRVSAVRGVNVDGVLRTLVTRDLVHEVDRDPETGAMLFGTTGEFLERLGLPGLDDLPPIAPHLPDASELDAELRALAEDPSVELVEAPTSGEETAHE</sequence>
<evidence type="ECO:0000256" key="1">
    <source>
        <dbReference type="ARBA" id="ARBA00022490"/>
    </source>
</evidence>
<feature type="region of interest" description="Disordered" evidence="5">
    <location>
        <begin position="204"/>
        <end position="223"/>
    </location>
</feature>
<dbReference type="GO" id="GO:0051304">
    <property type="term" value="P:chromosome separation"/>
    <property type="evidence" value="ECO:0007669"/>
    <property type="project" value="InterPro"/>
</dbReference>
<keyword evidence="2" id="KW-0132">Cell division</keyword>
<dbReference type="OrthoDB" id="9806226at2"/>
<dbReference type="PANTHER" id="PTHR34298:SF2">
    <property type="entry name" value="SEGREGATION AND CONDENSATION PROTEIN B"/>
    <property type="match status" value="1"/>
</dbReference>
<dbReference type="KEGG" id="mgg:MPLG2_1735"/>
<dbReference type="InterPro" id="IPR005234">
    <property type="entry name" value="ScpB_csome_segregation"/>
</dbReference>
<dbReference type="InterPro" id="IPR036390">
    <property type="entry name" value="WH_DNA-bd_sf"/>
</dbReference>
<dbReference type="Pfam" id="PF04079">
    <property type="entry name" value="SMC_ScpB"/>
    <property type="match status" value="1"/>
</dbReference>
<evidence type="ECO:0000256" key="2">
    <source>
        <dbReference type="ARBA" id="ARBA00022618"/>
    </source>
</evidence>
<dbReference type="PIRSF" id="PIRSF019345">
    <property type="entry name" value="ScpB"/>
    <property type="match status" value="1"/>
</dbReference>
<dbReference type="Proteomes" id="UP000238164">
    <property type="component" value="Chromosome 1"/>
</dbReference>
<dbReference type="GO" id="GO:0051301">
    <property type="term" value="P:cell division"/>
    <property type="evidence" value="ECO:0007669"/>
    <property type="project" value="UniProtKB-KW"/>
</dbReference>
<dbReference type="AlphaFoldDB" id="A0A2N9JF63"/>
<evidence type="ECO:0000256" key="4">
    <source>
        <dbReference type="ARBA" id="ARBA00023306"/>
    </source>
</evidence>
<evidence type="ECO:0000313" key="7">
    <source>
        <dbReference type="Proteomes" id="UP000238164"/>
    </source>
</evidence>
<organism evidence="6 7">
    <name type="scientific">Micropruina glycogenica</name>
    <dbReference type="NCBI Taxonomy" id="75385"/>
    <lineage>
        <taxon>Bacteria</taxon>
        <taxon>Bacillati</taxon>
        <taxon>Actinomycetota</taxon>
        <taxon>Actinomycetes</taxon>
        <taxon>Propionibacteriales</taxon>
        <taxon>Nocardioidaceae</taxon>
        <taxon>Micropruina</taxon>
    </lineage>
</organism>
<dbReference type="EMBL" id="LT985188">
    <property type="protein sequence ID" value="SPD86771.1"/>
    <property type="molecule type" value="Genomic_DNA"/>
</dbReference>
<protein>
    <submittedName>
        <fullName evidence="6">Segregation and condensation protein B</fullName>
    </submittedName>
</protein>
<dbReference type="PANTHER" id="PTHR34298">
    <property type="entry name" value="SEGREGATION AND CONDENSATION PROTEIN B"/>
    <property type="match status" value="1"/>
</dbReference>
<evidence type="ECO:0000256" key="3">
    <source>
        <dbReference type="ARBA" id="ARBA00022829"/>
    </source>
</evidence>
<proteinExistence type="predicted"/>
<keyword evidence="3" id="KW-0159">Chromosome partition</keyword>
<reference evidence="6 7" key="1">
    <citation type="submission" date="2018-02" db="EMBL/GenBank/DDBJ databases">
        <authorList>
            <person name="Cohen D.B."/>
            <person name="Kent A.D."/>
        </authorList>
    </citation>
    <scope>NUCLEOTIDE SEQUENCE [LARGE SCALE GENOMIC DNA]</scope>
    <source>
        <strain evidence="6">1</strain>
    </source>
</reference>
<evidence type="ECO:0000313" key="6">
    <source>
        <dbReference type="EMBL" id="SPD86771.1"/>
    </source>
</evidence>
<dbReference type="SUPFAM" id="SSF46785">
    <property type="entry name" value="Winged helix' DNA-binding domain"/>
    <property type="match status" value="2"/>
</dbReference>
<accession>A0A2N9JF63</accession>
<keyword evidence="7" id="KW-1185">Reference proteome</keyword>
<dbReference type="RefSeq" id="WP_105185657.1">
    <property type="nucleotide sequence ID" value="NZ_BAAAGO010000022.1"/>
</dbReference>
<name>A0A2N9JF63_9ACTN</name>
<keyword evidence="4" id="KW-0131">Cell cycle</keyword>
<keyword evidence="1" id="KW-0963">Cytoplasm</keyword>